<reference evidence="3" key="1">
    <citation type="submission" date="2018-05" db="EMBL/GenBank/DDBJ databases">
        <authorList>
            <person name="Lanie J.A."/>
            <person name="Ng W.-L."/>
            <person name="Kazmierczak K.M."/>
            <person name="Andrzejewski T.M."/>
            <person name="Davidsen T.M."/>
            <person name="Wayne K.J."/>
            <person name="Tettelin H."/>
            <person name="Glass J.I."/>
            <person name="Rusch D."/>
            <person name="Podicherti R."/>
            <person name="Tsui H.-C.T."/>
            <person name="Winkler M.E."/>
        </authorList>
    </citation>
    <scope>NUCLEOTIDE SEQUENCE</scope>
</reference>
<dbReference type="GO" id="GO:0006020">
    <property type="term" value="P:inositol metabolic process"/>
    <property type="evidence" value="ECO:0007669"/>
    <property type="project" value="TreeGrafter"/>
</dbReference>
<dbReference type="InterPro" id="IPR020550">
    <property type="entry name" value="Inositol_monophosphatase_CS"/>
</dbReference>
<gene>
    <name evidence="3" type="ORF">METZ01_LOCUS14778</name>
</gene>
<dbReference type="GO" id="GO:0008934">
    <property type="term" value="F:inositol monophosphate 1-phosphatase activity"/>
    <property type="evidence" value="ECO:0007669"/>
    <property type="project" value="TreeGrafter"/>
</dbReference>
<dbReference type="PRINTS" id="PR00377">
    <property type="entry name" value="IMPHPHTASES"/>
</dbReference>
<dbReference type="CDD" id="cd01638">
    <property type="entry name" value="CysQ"/>
    <property type="match status" value="1"/>
</dbReference>
<accession>A0A381P5R3</accession>
<organism evidence="3">
    <name type="scientific">marine metagenome</name>
    <dbReference type="NCBI Taxonomy" id="408172"/>
    <lineage>
        <taxon>unclassified sequences</taxon>
        <taxon>metagenomes</taxon>
        <taxon>ecological metagenomes</taxon>
    </lineage>
</organism>
<evidence type="ECO:0000256" key="1">
    <source>
        <dbReference type="ARBA" id="ARBA00022723"/>
    </source>
</evidence>
<keyword evidence="1" id="KW-0479">Metal-binding</keyword>
<proteinExistence type="predicted"/>
<dbReference type="Pfam" id="PF00459">
    <property type="entry name" value="Inositol_P"/>
    <property type="match status" value="1"/>
</dbReference>
<dbReference type="Gene3D" id="3.30.540.10">
    <property type="entry name" value="Fructose-1,6-Bisphosphatase, subunit A, domain 1"/>
    <property type="match status" value="1"/>
</dbReference>
<dbReference type="GO" id="GO:0046854">
    <property type="term" value="P:phosphatidylinositol phosphate biosynthetic process"/>
    <property type="evidence" value="ECO:0007669"/>
    <property type="project" value="InterPro"/>
</dbReference>
<protein>
    <recommendedName>
        <fullName evidence="4">3'(2'),5'-bisphosphate nucleotidase CysQ</fullName>
    </recommendedName>
</protein>
<dbReference type="InterPro" id="IPR000760">
    <property type="entry name" value="Inositol_monophosphatase-like"/>
</dbReference>
<evidence type="ECO:0000313" key="3">
    <source>
        <dbReference type="EMBL" id="SUZ61924.1"/>
    </source>
</evidence>
<dbReference type="PROSITE" id="PS00630">
    <property type="entry name" value="IMP_2"/>
    <property type="match status" value="1"/>
</dbReference>
<name>A0A381P5R3_9ZZZZ</name>
<dbReference type="EMBL" id="UINC01000836">
    <property type="protein sequence ID" value="SUZ61924.1"/>
    <property type="molecule type" value="Genomic_DNA"/>
</dbReference>
<dbReference type="GO" id="GO:0007165">
    <property type="term" value="P:signal transduction"/>
    <property type="evidence" value="ECO:0007669"/>
    <property type="project" value="TreeGrafter"/>
</dbReference>
<dbReference type="GO" id="GO:0046872">
    <property type="term" value="F:metal ion binding"/>
    <property type="evidence" value="ECO:0007669"/>
    <property type="project" value="UniProtKB-KW"/>
</dbReference>
<dbReference type="Gene3D" id="3.40.190.80">
    <property type="match status" value="1"/>
</dbReference>
<evidence type="ECO:0000256" key="2">
    <source>
        <dbReference type="ARBA" id="ARBA00022842"/>
    </source>
</evidence>
<dbReference type="AlphaFoldDB" id="A0A381P5R3"/>
<dbReference type="PANTHER" id="PTHR20854">
    <property type="entry name" value="INOSITOL MONOPHOSPHATASE"/>
    <property type="match status" value="1"/>
</dbReference>
<dbReference type="SUPFAM" id="SSF56655">
    <property type="entry name" value="Carbohydrate phosphatase"/>
    <property type="match status" value="1"/>
</dbReference>
<sequence>MQYYCDDYEIKEKGYHNPVTTADKEADSYLKSTLMSARPQYGWLSEETVDSKNRLNKEKVWIVDPLDGTKEFIEGVPQFVVSIALVEKGIPIIGVLHNPVTKETFHAAKGEGAYLNQGQYRCSIKDSTRDMVILNSRSETRRGLWEPYKKHFKELRPIGSVAYKMGLTAIGKADIFATLRPKNEWDICAGTCLINEAGGKVINLNGKDITFNNQKTLIEPGLIAGYNLSVEKTYKIFNEK</sequence>
<dbReference type="PANTHER" id="PTHR20854:SF4">
    <property type="entry name" value="INOSITOL-1-MONOPHOSPHATASE-RELATED"/>
    <property type="match status" value="1"/>
</dbReference>
<keyword evidence="2" id="KW-0460">Magnesium</keyword>
<evidence type="ECO:0008006" key="4">
    <source>
        <dbReference type="Google" id="ProtNLM"/>
    </source>
</evidence>